<dbReference type="GO" id="GO:0005634">
    <property type="term" value="C:nucleus"/>
    <property type="evidence" value="ECO:0007669"/>
    <property type="project" value="TreeGrafter"/>
</dbReference>
<dbReference type="InterPro" id="IPR046341">
    <property type="entry name" value="SET_dom_sf"/>
</dbReference>
<comment type="caution">
    <text evidence="1">The sequence shown here is derived from an EMBL/GenBank/DDBJ whole genome shotgun (WGS) entry which is preliminary data.</text>
</comment>
<dbReference type="OrthoDB" id="441812at2759"/>
<name>A0A0F8WQD5_9EURO</name>
<feature type="non-terminal residue" evidence="1">
    <location>
        <position position="1"/>
    </location>
</feature>
<accession>A0A0F8WQD5</accession>
<dbReference type="STRING" id="308745.A0A0F8WQD5"/>
<dbReference type="CDD" id="cd10527">
    <property type="entry name" value="SET_LSMT"/>
    <property type="match status" value="1"/>
</dbReference>
<protein>
    <recommendedName>
        <fullName evidence="3">SET domain-containing protein</fullName>
    </recommendedName>
</protein>
<organism evidence="1 2">
    <name type="scientific">Aspergillus rambellii</name>
    <dbReference type="NCBI Taxonomy" id="308745"/>
    <lineage>
        <taxon>Eukaryota</taxon>
        <taxon>Fungi</taxon>
        <taxon>Dikarya</taxon>
        <taxon>Ascomycota</taxon>
        <taxon>Pezizomycotina</taxon>
        <taxon>Eurotiomycetes</taxon>
        <taxon>Eurotiomycetidae</taxon>
        <taxon>Eurotiales</taxon>
        <taxon>Aspergillaceae</taxon>
        <taxon>Aspergillus</taxon>
        <taxon>Aspergillus subgen. Nidulantes</taxon>
    </lineage>
</organism>
<keyword evidence="2" id="KW-1185">Reference proteome</keyword>
<dbReference type="AlphaFoldDB" id="A0A0F8WQD5"/>
<proteinExistence type="predicted"/>
<evidence type="ECO:0000313" key="1">
    <source>
        <dbReference type="EMBL" id="KKK13472.1"/>
    </source>
</evidence>
<dbReference type="PANTHER" id="PTHR13271">
    <property type="entry name" value="UNCHARACTERIZED PUTATIVE METHYLTRANSFERASE"/>
    <property type="match status" value="1"/>
</dbReference>
<sequence>SSFTGQRLGIMKRNSFPIEALAPWARLNGVSTHEVAFRKLQAEDGTDKGGAIVATGDILPSESGNEVSLEAQVLLKVPSDMILSYEMVENHAKSDRYLRDVLDVLGDFGKTARGAILTFLLIQVTHSCPEFSDERHKIGVSNPWTEYVNFLPSEIPLPTFWTMEELELLRGTSLRLAYEAKILSLETEFDHLRQSTAEILWCQEHWWDEDTGKLTFDDWKYLDAAFRSRSVDLPGRGHSMVPCIDMANHASESMVNALYEKDIHDNAILQLRPGKGLHSGDEVTISYGADKAASEMVFSYGFLDQERTDAKQLFLDLDIPEDDPLKRAKKAFCNEAPGVRIISNFVGSGETKATWESPIIWWACVNEEDGLEFTLLQTNDGGNEVKVTWKEEELTSPNHLKDFLTADPSWDIFQLRAVVLILERLETQFFVLQTTERMVSDIREDEDMRAIFRPDVFNAVTKLRELEGRLLEMAIKDLENQRQELMMSEAVRTYLTQQQSTDIEEDFS</sequence>
<reference evidence="1 2" key="1">
    <citation type="submission" date="2015-02" db="EMBL/GenBank/DDBJ databases">
        <title>Draft Genome Sequences of Two Closely-Related Aflatoxigenic Aspergillus Species Obtained from the Cote d'Ivoire.</title>
        <authorList>
            <person name="Moore G.G."/>
            <person name="Beltz S.B."/>
            <person name="Mack B.M."/>
        </authorList>
    </citation>
    <scope>NUCLEOTIDE SEQUENCE [LARGE SCALE GENOMIC DNA]</scope>
    <source>
        <strain evidence="1 2">SRRC1468</strain>
    </source>
</reference>
<dbReference type="GO" id="GO:0016279">
    <property type="term" value="F:protein-lysine N-methyltransferase activity"/>
    <property type="evidence" value="ECO:0007669"/>
    <property type="project" value="TreeGrafter"/>
</dbReference>
<dbReference type="InterPro" id="IPR050600">
    <property type="entry name" value="SETD3_SETD6_MTase"/>
</dbReference>
<evidence type="ECO:0008006" key="3">
    <source>
        <dbReference type="Google" id="ProtNLM"/>
    </source>
</evidence>
<dbReference type="PANTHER" id="PTHR13271:SF76">
    <property type="entry name" value="SET DOMAIN-CONTAINING PROTEIN 8"/>
    <property type="match status" value="1"/>
</dbReference>
<dbReference type="FunFam" id="3.90.1410.10:FF:000014">
    <property type="entry name" value="SET domain-containing protein"/>
    <property type="match status" value="1"/>
</dbReference>
<dbReference type="EMBL" id="JZBS01003802">
    <property type="protein sequence ID" value="KKK13472.1"/>
    <property type="molecule type" value="Genomic_DNA"/>
</dbReference>
<dbReference type="Gene3D" id="3.90.1410.10">
    <property type="entry name" value="set domain protein methyltransferase, domain 1"/>
    <property type="match status" value="1"/>
</dbReference>
<gene>
    <name evidence="1" type="ORF">ARAM_002313</name>
</gene>
<dbReference type="SUPFAM" id="SSF82199">
    <property type="entry name" value="SET domain"/>
    <property type="match status" value="1"/>
</dbReference>
<dbReference type="Proteomes" id="UP000034291">
    <property type="component" value="Unassembled WGS sequence"/>
</dbReference>
<evidence type="ECO:0000313" key="2">
    <source>
        <dbReference type="Proteomes" id="UP000034291"/>
    </source>
</evidence>